<dbReference type="PANTHER" id="PTHR15454">
    <property type="entry name" value="NISCHARIN RELATED"/>
    <property type="match status" value="1"/>
</dbReference>
<dbReference type="InterPro" id="IPR032675">
    <property type="entry name" value="LRR_dom_sf"/>
</dbReference>
<dbReference type="AlphaFoldDB" id="A0AAV3A9D6"/>
<evidence type="ECO:0000256" key="3">
    <source>
        <dbReference type="SAM" id="MobiDB-lite"/>
    </source>
</evidence>
<feature type="compositionally biased region" description="Basic and acidic residues" evidence="3">
    <location>
        <begin position="443"/>
        <end position="459"/>
    </location>
</feature>
<proteinExistence type="predicted"/>
<dbReference type="Pfam" id="PF14580">
    <property type="entry name" value="LRR_9"/>
    <property type="match status" value="1"/>
</dbReference>
<keyword evidence="2" id="KW-0677">Repeat</keyword>
<feature type="region of interest" description="Disordered" evidence="3">
    <location>
        <begin position="520"/>
        <end position="580"/>
    </location>
</feature>
<dbReference type="GO" id="GO:0005737">
    <property type="term" value="C:cytoplasm"/>
    <property type="evidence" value="ECO:0007669"/>
    <property type="project" value="TreeGrafter"/>
</dbReference>
<dbReference type="PANTHER" id="PTHR15454:SF19">
    <property type="entry name" value="LEUCINE-RICH REPEAT-CONTAINING PROTEIN 51"/>
    <property type="match status" value="1"/>
</dbReference>
<reference evidence="4" key="1">
    <citation type="thesis" date="2020" institute="ProQuest LLC" country="789 East Eisenhower Parkway, Ann Arbor, MI, USA">
        <title>Comparative Genomics and Chromosome Evolution.</title>
        <authorList>
            <person name="Mudd A.B."/>
        </authorList>
    </citation>
    <scope>NUCLEOTIDE SEQUENCE</scope>
    <source>
        <strain evidence="4">1538</strain>
        <tissue evidence="4">Blood</tissue>
    </source>
</reference>
<dbReference type="PROSITE" id="PS51450">
    <property type="entry name" value="LRR"/>
    <property type="match status" value="2"/>
</dbReference>
<dbReference type="EMBL" id="DYDO01000006">
    <property type="protein sequence ID" value="DBA23199.1"/>
    <property type="molecule type" value="Genomic_DNA"/>
</dbReference>
<evidence type="ECO:0000313" key="4">
    <source>
        <dbReference type="EMBL" id="DBA23199.1"/>
    </source>
</evidence>
<dbReference type="Gene3D" id="3.80.10.10">
    <property type="entry name" value="Ribonuclease Inhibitor"/>
    <property type="match status" value="1"/>
</dbReference>
<feature type="compositionally biased region" description="Basic and acidic residues" evidence="3">
    <location>
        <begin position="521"/>
        <end position="571"/>
    </location>
</feature>
<evidence type="ECO:0000313" key="5">
    <source>
        <dbReference type="Proteomes" id="UP001181693"/>
    </source>
</evidence>
<name>A0AAV3A9D6_PYXAD</name>
<dbReference type="InterPro" id="IPR001611">
    <property type="entry name" value="Leu-rich_rpt"/>
</dbReference>
<organism evidence="4 5">
    <name type="scientific">Pyxicephalus adspersus</name>
    <name type="common">African bullfrog</name>
    <dbReference type="NCBI Taxonomy" id="30357"/>
    <lineage>
        <taxon>Eukaryota</taxon>
        <taxon>Metazoa</taxon>
        <taxon>Chordata</taxon>
        <taxon>Craniata</taxon>
        <taxon>Vertebrata</taxon>
        <taxon>Euteleostomi</taxon>
        <taxon>Amphibia</taxon>
        <taxon>Batrachia</taxon>
        <taxon>Anura</taxon>
        <taxon>Neobatrachia</taxon>
        <taxon>Ranoidea</taxon>
        <taxon>Pyxicephalidae</taxon>
        <taxon>Pyxicephalinae</taxon>
        <taxon>Pyxicephalus</taxon>
    </lineage>
</organism>
<dbReference type="SUPFAM" id="SSF52075">
    <property type="entry name" value="Outer arm dynein light chain 1"/>
    <property type="match status" value="1"/>
</dbReference>
<gene>
    <name evidence="4" type="ORF">GDO54_014137</name>
</gene>
<protein>
    <recommendedName>
        <fullName evidence="6">Leucine-rich repeat-containing protein 43</fullName>
    </recommendedName>
</protein>
<keyword evidence="5" id="KW-1185">Reference proteome</keyword>
<sequence>MLRPCLMCGPHSNNKMPGTTVCEALTRQLQALGLTSFPCGPGSWNKSRLLSRKTPCSDWESSDTEEESQDDLKDLLLQHGSPWQLDDDRSLETQHIRVLAVTCPELITEQFIYSYFRSLRVVDQEVTDVDDGLLKFYNLEELVLSANKLKTVYSCNLPRSLKVLELCSNYISSLGDLTVSPPPGLQHLGLAYNKIQLSSESLYLTAEFWPNLVSLDLSFNDLTDLFDLISRLCTLDKLRILVLQGNPLTFIPDYRGYTIDSLKKLCVLDDISILPDEKHKNAGLFKQKDVLQSESLDNKAKLFVHIGKVQGIPNPSIVSESQTTDEYPITAFNYRVCYEFIEDQNRGQQPECQPEKCKFQQPTTSEERVMLLHSLTSYFHTGIYESDSLPWSEVIDYQYNKVHTIADLLPLKSFLLSGMTLTVTEEKILSWPQDADQSTAVPKLDKKGGGKDKEKEKARSSSRGSKAGLKSKKKKENLDELRHDPPVVRTLGSVNVPLESLVSGEIQTFNLCNFGTLVTDTDQHGNDKVLRDGKKNKEQKLKAGRESVETHKTSHSSAKEKNKDSNLKPTEDEPQSALTPLTAEITVTFLH</sequence>
<dbReference type="Proteomes" id="UP001181693">
    <property type="component" value="Unassembled WGS sequence"/>
</dbReference>
<accession>A0AAV3A9D6</accession>
<evidence type="ECO:0000256" key="1">
    <source>
        <dbReference type="ARBA" id="ARBA00022614"/>
    </source>
</evidence>
<evidence type="ECO:0000256" key="2">
    <source>
        <dbReference type="ARBA" id="ARBA00022737"/>
    </source>
</evidence>
<comment type="caution">
    <text evidence="4">The sequence shown here is derived from an EMBL/GenBank/DDBJ whole genome shotgun (WGS) entry which is preliminary data.</text>
</comment>
<keyword evidence="1" id="KW-0433">Leucine-rich repeat</keyword>
<feature type="region of interest" description="Disordered" evidence="3">
    <location>
        <begin position="434"/>
        <end position="484"/>
    </location>
</feature>
<evidence type="ECO:0008006" key="6">
    <source>
        <dbReference type="Google" id="ProtNLM"/>
    </source>
</evidence>